<keyword evidence="7" id="KW-1185">Reference proteome</keyword>
<evidence type="ECO:0000256" key="1">
    <source>
        <dbReference type="ARBA" id="ARBA00004613"/>
    </source>
</evidence>
<dbReference type="AlphaFoldDB" id="A0A8S0YMV4"/>
<name>A0A8S0YMV4_ARCPL</name>
<evidence type="ECO:0000256" key="2">
    <source>
        <dbReference type="ARBA" id="ARBA00022525"/>
    </source>
</evidence>
<evidence type="ECO:0000259" key="5">
    <source>
        <dbReference type="Pfam" id="PF00188"/>
    </source>
</evidence>
<keyword evidence="3" id="KW-1133">Transmembrane helix</keyword>
<proteinExistence type="predicted"/>
<dbReference type="Gene3D" id="3.40.33.10">
    <property type="entry name" value="CAP"/>
    <property type="match status" value="1"/>
</dbReference>
<keyword evidence="4" id="KW-0732">Signal</keyword>
<protein>
    <recommendedName>
        <fullName evidence="5">SCP domain-containing protein</fullName>
    </recommendedName>
</protein>
<keyword evidence="3" id="KW-0472">Membrane</keyword>
<comment type="subcellular location">
    <subcellularLocation>
        <location evidence="1">Secreted</location>
    </subcellularLocation>
</comment>
<evidence type="ECO:0000256" key="3">
    <source>
        <dbReference type="SAM" id="Phobius"/>
    </source>
</evidence>
<dbReference type="InterPro" id="IPR035940">
    <property type="entry name" value="CAP_sf"/>
</dbReference>
<dbReference type="OrthoDB" id="414826at2759"/>
<evidence type="ECO:0000313" key="6">
    <source>
        <dbReference type="EMBL" id="CAB3220450.1"/>
    </source>
</evidence>
<sequence>MLKQNEMVETMKLCVWLLFITTLCECISEDYFLYKEKQNTPNLNKNESVSKPIQEEQLLFKAMLRSNTSESSIAHVTAFTKRSLINNYDDYRDSATNENIGNMIVGKRIFGTDYVDNSDTYDGLLEKGPSVSKANIYLDILKDYVYQYNEPVTVRQILRQQKDKFKNDLLKSNKTTETNISKSDYVTSEKLVVDFYNLQPATPPNETENEETGKLGYYYDIQKYVNDSVWYVPENLPCWDLPILYAELGQKKKEGVFLTYGGSLKNVVEKYEAEKLANKKFNIPISQILNKWCASDPCYGDHTLCLFSDSTNSKLCVSGYEVLSPSMGERIALVNTVNSMRNRIATGVTDLYKHLPTATDMNQLIYDFDLQTMAEAWLRQCLPGPSTCSSLEGNYVAQLECTKYTDLCCTKSYKTVVGSKCIPHRECFIDPLIGCIHSWFRSGVELTATDIDCGHITPTTYNTVQLIWAETNKIGCAYGKSPWGDVRVVCTFAPGAPFTIYTKSFCGFILHKEMMEVQNGKNSIPHYLSSLGIHLHKIQTPTSDNEQTNHKLYNDSLRFSDIDTLSKIYTRRWVRKQLQEFSNGTLGLTARLVTKYTFGGDNGPQCDTSKHIYEIGEPGSLCVEKGRRFNGLCYDFRDPTPGYRAVAVLAPIALFTLILYDLFSGAVRQTNY</sequence>
<keyword evidence="2" id="KW-0964">Secreted</keyword>
<dbReference type="EMBL" id="CADEBC010000045">
    <property type="protein sequence ID" value="CAB3220450.1"/>
    <property type="molecule type" value="Genomic_DNA"/>
</dbReference>
<dbReference type="InterPro" id="IPR014044">
    <property type="entry name" value="CAP_dom"/>
</dbReference>
<feature type="signal peptide" evidence="4">
    <location>
        <begin position="1"/>
        <end position="26"/>
    </location>
</feature>
<dbReference type="SUPFAM" id="SSF55797">
    <property type="entry name" value="PR-1-like"/>
    <property type="match status" value="1"/>
</dbReference>
<keyword evidence="3" id="KW-0812">Transmembrane</keyword>
<reference evidence="6 7" key="1">
    <citation type="submission" date="2020-04" db="EMBL/GenBank/DDBJ databases">
        <authorList>
            <person name="Wallbank WR R."/>
            <person name="Pardo Diaz C."/>
            <person name="Kozak K."/>
            <person name="Martin S."/>
            <person name="Jiggins C."/>
            <person name="Moest M."/>
            <person name="Warren A I."/>
            <person name="Byers J.R.P. K."/>
            <person name="Montejo-Kovacevich G."/>
            <person name="Yen C E."/>
        </authorList>
    </citation>
    <scope>NUCLEOTIDE SEQUENCE [LARGE SCALE GENOMIC DNA]</scope>
</reference>
<feature type="chain" id="PRO_5035887093" description="SCP domain-containing protein" evidence="4">
    <location>
        <begin position="27"/>
        <end position="672"/>
    </location>
</feature>
<evidence type="ECO:0000256" key="4">
    <source>
        <dbReference type="SAM" id="SignalP"/>
    </source>
</evidence>
<feature type="transmembrane region" description="Helical" evidence="3">
    <location>
        <begin position="642"/>
        <end position="663"/>
    </location>
</feature>
<evidence type="ECO:0000313" key="7">
    <source>
        <dbReference type="Proteomes" id="UP000494106"/>
    </source>
</evidence>
<accession>A0A8S0YMV4</accession>
<dbReference type="CDD" id="cd05380">
    <property type="entry name" value="CAP_euk"/>
    <property type="match status" value="1"/>
</dbReference>
<organism evidence="6 7">
    <name type="scientific">Arctia plantaginis</name>
    <name type="common">Wood tiger moth</name>
    <name type="synonym">Phalaena plantaginis</name>
    <dbReference type="NCBI Taxonomy" id="874455"/>
    <lineage>
        <taxon>Eukaryota</taxon>
        <taxon>Metazoa</taxon>
        <taxon>Ecdysozoa</taxon>
        <taxon>Arthropoda</taxon>
        <taxon>Hexapoda</taxon>
        <taxon>Insecta</taxon>
        <taxon>Pterygota</taxon>
        <taxon>Neoptera</taxon>
        <taxon>Endopterygota</taxon>
        <taxon>Lepidoptera</taxon>
        <taxon>Glossata</taxon>
        <taxon>Ditrysia</taxon>
        <taxon>Noctuoidea</taxon>
        <taxon>Erebidae</taxon>
        <taxon>Arctiinae</taxon>
        <taxon>Arctia</taxon>
    </lineage>
</organism>
<dbReference type="Pfam" id="PF00188">
    <property type="entry name" value="CAP"/>
    <property type="match status" value="1"/>
</dbReference>
<dbReference type="GO" id="GO:0005576">
    <property type="term" value="C:extracellular region"/>
    <property type="evidence" value="ECO:0007669"/>
    <property type="project" value="UniProtKB-SubCell"/>
</dbReference>
<feature type="domain" description="SCP" evidence="5">
    <location>
        <begin position="335"/>
        <end position="492"/>
    </location>
</feature>
<dbReference type="Proteomes" id="UP000494106">
    <property type="component" value="Unassembled WGS sequence"/>
</dbReference>
<gene>
    <name evidence="6" type="ORF">APLA_LOCUS293</name>
</gene>
<comment type="caution">
    <text evidence="6">The sequence shown here is derived from an EMBL/GenBank/DDBJ whole genome shotgun (WGS) entry which is preliminary data.</text>
</comment>